<dbReference type="Pfam" id="PF02018">
    <property type="entry name" value="CBM_4_9"/>
    <property type="match status" value="1"/>
</dbReference>
<dbReference type="InterPro" id="IPR000601">
    <property type="entry name" value="PKD_dom"/>
</dbReference>
<evidence type="ECO:0000256" key="1">
    <source>
        <dbReference type="ARBA" id="ARBA00022801"/>
    </source>
</evidence>
<organism evidence="3 4">
    <name type="scientific">Muriicola soli</name>
    <dbReference type="NCBI Taxonomy" id="2507538"/>
    <lineage>
        <taxon>Bacteria</taxon>
        <taxon>Pseudomonadati</taxon>
        <taxon>Bacteroidota</taxon>
        <taxon>Flavobacteriia</taxon>
        <taxon>Flavobacteriales</taxon>
        <taxon>Flavobacteriaceae</taxon>
        <taxon>Muriicola</taxon>
    </lineage>
</organism>
<dbReference type="OrthoDB" id="5381604at2"/>
<dbReference type="Proteomes" id="UP000290889">
    <property type="component" value="Chromosome"/>
</dbReference>
<accession>A0A411EBB0</accession>
<gene>
    <name evidence="3" type="ORF">EQY75_09445</name>
</gene>
<keyword evidence="4" id="KW-1185">Reference proteome</keyword>
<dbReference type="InterPro" id="IPR008979">
    <property type="entry name" value="Galactose-bd-like_sf"/>
</dbReference>
<dbReference type="InterPro" id="IPR022409">
    <property type="entry name" value="PKD/Chitinase_dom"/>
</dbReference>
<dbReference type="KEGG" id="mur:EQY75_09445"/>
<sequence length="1437" mass="150678">MKHVLNKTRVIAAFVLAIIYLGCEDVTNIFPDVTSAFTYTINEDTGTVTFLNISEEADSYQWDFGDGSTSTEINPIKTYAESGTYTVTLRAVNLAGASDSSQDQVSVTITQVGGGGGDCTEETSQSLDAADFNLTFQTDPGSAIVEDGAAFSVIDNPDTDNAINESCKIGEIVRDASLPFANNQIEFDSKFDFTTNSGFKLKVWAPVAGTNVLLKLEDKTDSGINTEVAAVTASGNAWEELTFDFPDTESGKYDKIVLFFDINTDSGATYYIDDFAIYGEGAGGGGDCTAETAQSLDASDFNLTFLTDPGSAIIEDGAAYSYIDNPDTDNAVNPSCKVGEIVRDASLPFANNQIEFDSKFDFTTNDGFKLKVWAPAAGTNVLLKLEDKTDAGINTEVGAVTATGNAWEELTFDFPDTESGKYDKIVLFFDITTDSGATYYIDDFALNSGGDTGGTNGCSETLIAATALPVDFEGCETFLSSANFGDGITSELTENPSKTGINTSDFVLQVDKPTGSSFFAGIQNTFASNFDLTTDNVFKIKIYSTKANAIFRFELLADPNDGSIGNPSPVYATVPNANEWTEVEFIFTNLPAAPTAYNQLVIKPDNDQSDSPIDNGATYYFDDLTLNAPSGGGGSIEDCGGDLVNDFETADDSIFNNFGGGVGTIIDNPDTSVNTSAKVAQYVKNAGEVFAGITMEVDPDIDFNAGVFSIDVSSQAVRQLLFKLEGLNIEQIIPTSGTGWETITYDFSAVAGNIGSVTAITLIMDNGTAGDGSADWTIQFDNVRLCSNETTGGGSLEDCGGDLVNDFETADDSIFNNFGGGVGTIIDNPDTSVNTSAKVAQYVKNAGEVFAGITMEVDPDIDFNAGVFSIDVSSQAVRQLLFKLEGLNIEQIIPTSGTGWETITYDFSAVAGNIGSVTAITLIMDNGTAGDGSADWTIQFDNVRLCSNETTGGGSLEDCGGDLVNDFETADDSIFNNFGGGVGTIIDNPDTSVNTSAKVAQYVKNAGEVFAGITMEVDPDIDFNAGVFSIDVSSQAVRQLLFKLEGLNIEQIIPTSGTGWETITYDFSAVAGNIGSVTAITLIMDNGTAGDGSADWTIQFDNVRLCSNETTGGGSLEDCGGDLVNDFETADDSIFNNFGGGVGTIIDNPDTSVNTSAKVAQYVKNAGEVFAGITMEVDPDIDFNAGVFSIDVSSQAVRQLLFKLEGLNIEQIIPTSGTGWETITYDFSAVAGNIGSVTAITLIMDNGTAGDGSADWTIQFDNVRLCSNETTGGGAGGNLAADGDFESGVANPWLLFQNGGTAAFDNTINNGGTWSGRLATGGPSNPALKQERIGAGTVAATDVVQVQFDHIGSVVQPGAVFNVILFGEGASGASFTHVFSPAPTLSGSWTTFTGTFTIPGGTDVSEGISFLIEAVCGGDAGCSVSANIDNVSVTLNP</sequence>
<dbReference type="Gene3D" id="2.60.120.260">
    <property type="entry name" value="Galactose-binding domain-like"/>
    <property type="match status" value="4"/>
</dbReference>
<dbReference type="GO" id="GO:0016798">
    <property type="term" value="F:hydrolase activity, acting on glycosyl bonds"/>
    <property type="evidence" value="ECO:0007669"/>
    <property type="project" value="InterPro"/>
</dbReference>
<dbReference type="SUPFAM" id="SSF49299">
    <property type="entry name" value="PKD domain"/>
    <property type="match status" value="1"/>
</dbReference>
<keyword evidence="1" id="KW-0378">Hydrolase</keyword>
<evidence type="ECO:0000259" key="2">
    <source>
        <dbReference type="PROSITE" id="PS50093"/>
    </source>
</evidence>
<dbReference type="PROSITE" id="PS50093">
    <property type="entry name" value="PKD"/>
    <property type="match status" value="1"/>
</dbReference>
<protein>
    <submittedName>
        <fullName evidence="3">PKD domain-containing protein</fullName>
    </submittedName>
</protein>
<dbReference type="Pfam" id="PF18911">
    <property type="entry name" value="PKD_4"/>
    <property type="match status" value="1"/>
</dbReference>
<feature type="domain" description="PKD" evidence="2">
    <location>
        <begin position="59"/>
        <end position="112"/>
    </location>
</feature>
<name>A0A411EBB0_9FLAO</name>
<dbReference type="InterPro" id="IPR035986">
    <property type="entry name" value="PKD_dom_sf"/>
</dbReference>
<reference evidence="3 4" key="1">
    <citation type="submission" date="2019-01" db="EMBL/GenBank/DDBJ databases">
        <title>Muriicola soli sp. nov., isolated from soil.</title>
        <authorList>
            <person name="Kang H.J."/>
            <person name="Kim S.B."/>
        </authorList>
    </citation>
    <scope>NUCLEOTIDE SEQUENCE [LARGE SCALE GENOMIC DNA]</scope>
    <source>
        <strain evidence="3 4">MMS17-SY002</strain>
    </source>
</reference>
<dbReference type="CDD" id="cd00146">
    <property type="entry name" value="PKD"/>
    <property type="match status" value="1"/>
</dbReference>
<evidence type="ECO:0000313" key="4">
    <source>
        <dbReference type="Proteomes" id="UP000290889"/>
    </source>
</evidence>
<evidence type="ECO:0000313" key="3">
    <source>
        <dbReference type="EMBL" id="QBA64730.1"/>
    </source>
</evidence>
<dbReference type="SMART" id="SM00089">
    <property type="entry name" value="PKD"/>
    <property type="match status" value="1"/>
</dbReference>
<dbReference type="InterPro" id="IPR003305">
    <property type="entry name" value="CenC_carb-bd"/>
</dbReference>
<dbReference type="SUPFAM" id="SSF49785">
    <property type="entry name" value="Galactose-binding domain-like"/>
    <property type="match status" value="2"/>
</dbReference>
<dbReference type="EMBL" id="CP035544">
    <property type="protein sequence ID" value="QBA64730.1"/>
    <property type="molecule type" value="Genomic_DNA"/>
</dbReference>
<dbReference type="RefSeq" id="WP_129605330.1">
    <property type="nucleotide sequence ID" value="NZ_CP035544.1"/>
</dbReference>
<dbReference type="Gene3D" id="2.60.40.10">
    <property type="entry name" value="Immunoglobulins"/>
    <property type="match status" value="1"/>
</dbReference>
<proteinExistence type="predicted"/>
<dbReference type="InterPro" id="IPR013783">
    <property type="entry name" value="Ig-like_fold"/>
</dbReference>